<accession>A0A6J7BRX0</accession>
<organism evidence="2">
    <name type="scientific">freshwater metagenome</name>
    <dbReference type="NCBI Taxonomy" id="449393"/>
    <lineage>
        <taxon>unclassified sequences</taxon>
        <taxon>metagenomes</taxon>
        <taxon>ecological metagenomes</taxon>
    </lineage>
</organism>
<evidence type="ECO:0000313" key="2">
    <source>
        <dbReference type="EMBL" id="CAB4846769.1"/>
    </source>
</evidence>
<sequence>MCREQAHGWPAHPLLREGVGGDLLSAQLGQEVRDAPVAGVPLLDTLGRGEQREHSVEGSVGPTTGVAAAQRRRLEPLWPAGSAADRAPGPDRPQHLLGTSEVCDDRAGVVEESTKTPGCLQRHVRACITAE</sequence>
<dbReference type="AlphaFoldDB" id="A0A6J7BRX0"/>
<name>A0A6J7BRX0_9ZZZZ</name>
<protein>
    <submittedName>
        <fullName evidence="2">Unannotated protein</fullName>
    </submittedName>
</protein>
<evidence type="ECO:0000256" key="1">
    <source>
        <dbReference type="SAM" id="MobiDB-lite"/>
    </source>
</evidence>
<gene>
    <name evidence="2" type="ORF">UFOPK3268_00298</name>
</gene>
<proteinExistence type="predicted"/>
<dbReference type="EMBL" id="CAFBIZ010000021">
    <property type="protein sequence ID" value="CAB4846769.1"/>
    <property type="molecule type" value="Genomic_DNA"/>
</dbReference>
<feature type="region of interest" description="Disordered" evidence="1">
    <location>
        <begin position="71"/>
        <end position="98"/>
    </location>
</feature>
<reference evidence="2" key="1">
    <citation type="submission" date="2020-05" db="EMBL/GenBank/DDBJ databases">
        <authorList>
            <person name="Chiriac C."/>
            <person name="Salcher M."/>
            <person name="Ghai R."/>
            <person name="Kavagutti S V."/>
        </authorList>
    </citation>
    <scope>NUCLEOTIDE SEQUENCE</scope>
</reference>